<feature type="domain" description="GCVT N-terminal" evidence="9">
    <location>
        <begin position="8"/>
        <end position="266"/>
    </location>
</feature>
<reference evidence="11" key="1">
    <citation type="submission" date="2022-10" db="EMBL/GenBank/DDBJ databases">
        <title>Vagococcus sp. isolated from poultry meat.</title>
        <authorList>
            <person name="Johansson P."/>
            <person name="Bjorkroth J."/>
        </authorList>
    </citation>
    <scope>NUCLEOTIDE SEQUENCE</scope>
    <source>
        <strain evidence="11">STAA11</strain>
    </source>
</reference>
<organism evidence="11 12">
    <name type="scientific">Vagococcus intermedius</name>
    <dbReference type="NCBI Taxonomy" id="2991418"/>
    <lineage>
        <taxon>Bacteria</taxon>
        <taxon>Bacillati</taxon>
        <taxon>Bacillota</taxon>
        <taxon>Bacilli</taxon>
        <taxon>Lactobacillales</taxon>
        <taxon>Enterococcaceae</taxon>
        <taxon>Vagococcus</taxon>
    </lineage>
</organism>
<dbReference type="HAMAP" id="MF_00259">
    <property type="entry name" value="GcvT"/>
    <property type="match status" value="1"/>
</dbReference>
<dbReference type="EC" id="2.1.2.10" evidence="2 7"/>
<dbReference type="InterPro" id="IPR006222">
    <property type="entry name" value="GCVT_N"/>
</dbReference>
<evidence type="ECO:0000256" key="4">
    <source>
        <dbReference type="ARBA" id="ARBA00022679"/>
    </source>
</evidence>
<dbReference type="InterPro" id="IPR029043">
    <property type="entry name" value="GcvT/YgfZ_C"/>
</dbReference>
<dbReference type="Gene3D" id="3.30.70.1400">
    <property type="entry name" value="Aminomethyltransferase beta-barrel domains"/>
    <property type="match status" value="1"/>
</dbReference>
<dbReference type="EMBL" id="CP110232">
    <property type="protein sequence ID" value="WEG72680.1"/>
    <property type="molecule type" value="Genomic_DNA"/>
</dbReference>
<comment type="similarity">
    <text evidence="1 7">Belongs to the GcvT family.</text>
</comment>
<dbReference type="InterPro" id="IPR027266">
    <property type="entry name" value="TrmE/GcvT-like"/>
</dbReference>
<evidence type="ECO:0000256" key="8">
    <source>
        <dbReference type="PIRSR" id="PIRSR006487-1"/>
    </source>
</evidence>
<dbReference type="PANTHER" id="PTHR43757">
    <property type="entry name" value="AMINOMETHYLTRANSFERASE"/>
    <property type="match status" value="1"/>
</dbReference>
<comment type="subunit">
    <text evidence="7">The glycine cleavage system is composed of four proteins: P, T, L and H.</text>
</comment>
<dbReference type="GO" id="GO:0005960">
    <property type="term" value="C:glycine cleavage complex"/>
    <property type="evidence" value="ECO:0007669"/>
    <property type="project" value="InterPro"/>
</dbReference>
<dbReference type="InterPro" id="IPR013977">
    <property type="entry name" value="GcvT_C"/>
</dbReference>
<dbReference type="NCBIfam" id="TIGR00528">
    <property type="entry name" value="gcvT"/>
    <property type="match status" value="1"/>
</dbReference>
<evidence type="ECO:0000259" key="9">
    <source>
        <dbReference type="Pfam" id="PF01571"/>
    </source>
</evidence>
<evidence type="ECO:0000256" key="1">
    <source>
        <dbReference type="ARBA" id="ARBA00008609"/>
    </source>
</evidence>
<feature type="binding site" evidence="8">
    <location>
        <position position="199"/>
    </location>
    <ligand>
        <name>substrate</name>
    </ligand>
</feature>
<dbReference type="GO" id="GO:0019464">
    <property type="term" value="P:glycine decarboxylation via glycine cleavage system"/>
    <property type="evidence" value="ECO:0007669"/>
    <property type="project" value="UniProtKB-UniRule"/>
</dbReference>
<dbReference type="Proteomes" id="UP001179647">
    <property type="component" value="Chromosome"/>
</dbReference>
<sequence>MKEKTTALYEEHLALGGKMVPFAEYLLPINYQGTTLVQEHLAVREQAGLFDVSHMGTLDISGEDALDNLNYLLTNDFSNMTIGQVRYSLMLNNQGGILDDFVVFKWSETHYQIIVNAANRLKDYKWLKENAFGNCKVKDLSEGTAILALQGPNSTAILEKLVEKKMLPTGYYRFIADVPLEEATVTISQTGYTGEMGYELYCEPEEVVTVWRALLEQGKDLGLVPCGLGARDTLRLEAGMPLYGHELSEEITPFEAGLKFAVKMTKPDFIGKGALESKLDPHRLRRGLKVLGKGLIREDMAVHAADMEVGYTTSGTFSPSLGYGIGMALLNRDYAKIGTELIVNVRGRHLPVEVVSATFYKQGK</sequence>
<accession>A0AAF0CTI4</accession>
<feature type="domain" description="Aminomethyltransferase C-terminal" evidence="10">
    <location>
        <begin position="286"/>
        <end position="361"/>
    </location>
</feature>
<dbReference type="SUPFAM" id="SSF103025">
    <property type="entry name" value="Folate-binding domain"/>
    <property type="match status" value="1"/>
</dbReference>
<dbReference type="PANTHER" id="PTHR43757:SF2">
    <property type="entry name" value="AMINOMETHYLTRANSFERASE, MITOCHONDRIAL"/>
    <property type="match status" value="1"/>
</dbReference>
<name>A0AAF0CTI4_9ENTE</name>
<dbReference type="Gene3D" id="3.30.1360.120">
    <property type="entry name" value="Probable tRNA modification gtpase trme, domain 1"/>
    <property type="match status" value="1"/>
</dbReference>
<evidence type="ECO:0000259" key="10">
    <source>
        <dbReference type="Pfam" id="PF08669"/>
    </source>
</evidence>
<protein>
    <recommendedName>
        <fullName evidence="2 7">Aminomethyltransferase</fullName>
        <ecNumber evidence="2 7">2.1.2.10</ecNumber>
    </recommendedName>
    <alternativeName>
        <fullName evidence="5 7">Glycine cleavage system T protein</fullName>
    </alternativeName>
</protein>
<evidence type="ECO:0000256" key="3">
    <source>
        <dbReference type="ARBA" id="ARBA00022576"/>
    </source>
</evidence>
<evidence type="ECO:0000313" key="11">
    <source>
        <dbReference type="EMBL" id="WEG72680.1"/>
    </source>
</evidence>
<dbReference type="NCBIfam" id="NF001567">
    <property type="entry name" value="PRK00389.1"/>
    <property type="match status" value="1"/>
</dbReference>
<dbReference type="GO" id="GO:0005829">
    <property type="term" value="C:cytosol"/>
    <property type="evidence" value="ECO:0007669"/>
    <property type="project" value="TreeGrafter"/>
</dbReference>
<proteinExistence type="inferred from homology"/>
<comment type="catalytic activity">
    <reaction evidence="6 7">
        <text>N(6)-[(R)-S(8)-aminomethyldihydrolipoyl]-L-lysyl-[protein] + (6S)-5,6,7,8-tetrahydrofolate = N(6)-[(R)-dihydrolipoyl]-L-lysyl-[protein] + (6R)-5,10-methylene-5,6,7,8-tetrahydrofolate + NH4(+)</text>
        <dbReference type="Rhea" id="RHEA:16945"/>
        <dbReference type="Rhea" id="RHEA-COMP:10475"/>
        <dbReference type="Rhea" id="RHEA-COMP:10492"/>
        <dbReference type="ChEBI" id="CHEBI:15636"/>
        <dbReference type="ChEBI" id="CHEBI:28938"/>
        <dbReference type="ChEBI" id="CHEBI:57453"/>
        <dbReference type="ChEBI" id="CHEBI:83100"/>
        <dbReference type="ChEBI" id="CHEBI:83143"/>
        <dbReference type="EC" id="2.1.2.10"/>
    </reaction>
</comment>
<evidence type="ECO:0000256" key="6">
    <source>
        <dbReference type="ARBA" id="ARBA00047665"/>
    </source>
</evidence>
<dbReference type="FunFam" id="4.10.1250.10:FF:000001">
    <property type="entry name" value="Aminomethyltransferase"/>
    <property type="match status" value="1"/>
</dbReference>
<dbReference type="Pfam" id="PF01571">
    <property type="entry name" value="GCV_T"/>
    <property type="match status" value="1"/>
</dbReference>
<dbReference type="GO" id="GO:0008483">
    <property type="term" value="F:transaminase activity"/>
    <property type="evidence" value="ECO:0007669"/>
    <property type="project" value="UniProtKB-KW"/>
</dbReference>
<dbReference type="RefSeq" id="WP_275468482.1">
    <property type="nucleotide sequence ID" value="NZ_CP110232.1"/>
</dbReference>
<dbReference type="Pfam" id="PF08669">
    <property type="entry name" value="GCV_T_C"/>
    <property type="match status" value="1"/>
</dbReference>
<dbReference type="GO" id="GO:0004047">
    <property type="term" value="F:aminomethyltransferase activity"/>
    <property type="evidence" value="ECO:0007669"/>
    <property type="project" value="UniProtKB-UniRule"/>
</dbReference>
<keyword evidence="3 7" id="KW-0032">Aminotransferase</keyword>
<dbReference type="KEGG" id="vie:OL234_06740"/>
<gene>
    <name evidence="7 11" type="primary">gcvT</name>
    <name evidence="11" type="ORF">OL234_06740</name>
</gene>
<keyword evidence="4 7" id="KW-0808">Transferase</keyword>
<evidence type="ECO:0000313" key="12">
    <source>
        <dbReference type="Proteomes" id="UP001179647"/>
    </source>
</evidence>
<comment type="function">
    <text evidence="7">The glycine cleavage system catalyzes the degradation of glycine.</text>
</comment>
<dbReference type="SUPFAM" id="SSF101790">
    <property type="entry name" value="Aminomethyltransferase beta-barrel domain"/>
    <property type="match status" value="1"/>
</dbReference>
<evidence type="ECO:0000256" key="7">
    <source>
        <dbReference type="HAMAP-Rule" id="MF_00259"/>
    </source>
</evidence>
<evidence type="ECO:0000256" key="5">
    <source>
        <dbReference type="ARBA" id="ARBA00031395"/>
    </source>
</evidence>
<dbReference type="Gene3D" id="4.10.1250.10">
    <property type="entry name" value="Aminomethyltransferase fragment"/>
    <property type="match status" value="1"/>
</dbReference>
<dbReference type="InterPro" id="IPR028896">
    <property type="entry name" value="GcvT/YgfZ/DmdA"/>
</dbReference>
<dbReference type="Gene3D" id="2.40.30.110">
    <property type="entry name" value="Aminomethyltransferase beta-barrel domains"/>
    <property type="match status" value="1"/>
</dbReference>
<dbReference type="FunFam" id="3.30.70.1400:FF:000001">
    <property type="entry name" value="Aminomethyltransferase"/>
    <property type="match status" value="1"/>
</dbReference>
<dbReference type="InterPro" id="IPR006223">
    <property type="entry name" value="GcvT"/>
</dbReference>
<dbReference type="AlphaFoldDB" id="A0AAF0CTI4"/>
<dbReference type="InterPro" id="IPR022903">
    <property type="entry name" value="GcvT_bac"/>
</dbReference>
<keyword evidence="12" id="KW-1185">Reference proteome</keyword>
<evidence type="ECO:0000256" key="2">
    <source>
        <dbReference type="ARBA" id="ARBA00012616"/>
    </source>
</evidence>
<dbReference type="PIRSF" id="PIRSF006487">
    <property type="entry name" value="GcvT"/>
    <property type="match status" value="1"/>
</dbReference>